<reference evidence="1 2" key="1">
    <citation type="submission" date="2023-11" db="EMBL/GenBank/DDBJ databases">
        <title>Halocaridina rubra genome assembly.</title>
        <authorList>
            <person name="Smith C."/>
        </authorList>
    </citation>
    <scope>NUCLEOTIDE SEQUENCE [LARGE SCALE GENOMIC DNA]</scope>
    <source>
        <strain evidence="1">EP-1</strain>
        <tissue evidence="1">Whole</tissue>
    </source>
</reference>
<organism evidence="1 2">
    <name type="scientific">Halocaridina rubra</name>
    <name type="common">Hawaiian red shrimp</name>
    <dbReference type="NCBI Taxonomy" id="373956"/>
    <lineage>
        <taxon>Eukaryota</taxon>
        <taxon>Metazoa</taxon>
        <taxon>Ecdysozoa</taxon>
        <taxon>Arthropoda</taxon>
        <taxon>Crustacea</taxon>
        <taxon>Multicrustacea</taxon>
        <taxon>Malacostraca</taxon>
        <taxon>Eumalacostraca</taxon>
        <taxon>Eucarida</taxon>
        <taxon>Decapoda</taxon>
        <taxon>Pleocyemata</taxon>
        <taxon>Caridea</taxon>
        <taxon>Atyoidea</taxon>
        <taxon>Atyidae</taxon>
        <taxon>Halocaridina</taxon>
    </lineage>
</organism>
<dbReference type="Proteomes" id="UP001381693">
    <property type="component" value="Unassembled WGS sequence"/>
</dbReference>
<keyword evidence="2" id="KW-1185">Reference proteome</keyword>
<protein>
    <submittedName>
        <fullName evidence="1">Uncharacterized protein</fullName>
    </submittedName>
</protein>
<evidence type="ECO:0000313" key="1">
    <source>
        <dbReference type="EMBL" id="KAK7081241.1"/>
    </source>
</evidence>
<feature type="non-terminal residue" evidence="1">
    <location>
        <position position="1"/>
    </location>
</feature>
<sequence length="59" mass="6933">SRERNRYLDDRASDTWQRDAGGLWQRKCTLVFSLRRAPKALTTRSWPGSTIQRPNAKKE</sequence>
<proteinExistence type="predicted"/>
<name>A0AAN8XBL4_HALRR</name>
<dbReference type="AlphaFoldDB" id="A0AAN8XBL4"/>
<gene>
    <name evidence="1" type="ORF">SK128_014402</name>
</gene>
<evidence type="ECO:0000313" key="2">
    <source>
        <dbReference type="Proteomes" id="UP001381693"/>
    </source>
</evidence>
<comment type="caution">
    <text evidence="1">The sequence shown here is derived from an EMBL/GenBank/DDBJ whole genome shotgun (WGS) entry which is preliminary data.</text>
</comment>
<accession>A0AAN8XBL4</accession>
<dbReference type="EMBL" id="JAXCGZ010005665">
    <property type="protein sequence ID" value="KAK7081241.1"/>
    <property type="molecule type" value="Genomic_DNA"/>
</dbReference>